<evidence type="ECO:0000313" key="3">
    <source>
        <dbReference type="Proteomes" id="UP000471640"/>
    </source>
</evidence>
<organism evidence="2 3">
    <name type="scientific">Thiorhodococcus mannitoliphagus</name>
    <dbReference type="NCBI Taxonomy" id="329406"/>
    <lineage>
        <taxon>Bacteria</taxon>
        <taxon>Pseudomonadati</taxon>
        <taxon>Pseudomonadota</taxon>
        <taxon>Gammaproteobacteria</taxon>
        <taxon>Chromatiales</taxon>
        <taxon>Chromatiaceae</taxon>
        <taxon>Thiorhodococcus</taxon>
    </lineage>
</organism>
<keyword evidence="3" id="KW-1185">Reference proteome</keyword>
<dbReference type="PANTHER" id="PTHR35586:SF1">
    <property type="entry name" value="SLL1691 PROTEIN"/>
    <property type="match status" value="1"/>
</dbReference>
<reference evidence="3" key="1">
    <citation type="journal article" date="2020" name="Microbiol. Resour. Announc.">
        <title>Draft Genome Sequences of Thiorhodococcus mannitoliphagus and Thiorhodococcus minor, Purple Sulfur Photosynthetic Bacteria in the Gammaproteobacterial Family Chromatiaceae.</title>
        <authorList>
            <person name="Aviles F.A."/>
            <person name="Meyer T.E."/>
            <person name="Kyndt J.A."/>
        </authorList>
    </citation>
    <scope>NUCLEOTIDE SEQUENCE [LARGE SCALE GENOMIC DNA]</scope>
    <source>
        <strain evidence="3">DSM 18266</strain>
    </source>
</reference>
<dbReference type="AlphaFoldDB" id="A0A6P1E581"/>
<sequence>MRYVTSVERIGYARGHQEGLAEGWRVEAVALVRKLLQRRVGMLPPVLDQRLEALSVDEFEALSEALLDFSALGDLEQWLAQP</sequence>
<dbReference type="Proteomes" id="UP000471640">
    <property type="component" value="Unassembled WGS sequence"/>
</dbReference>
<name>A0A6P1E581_9GAMM</name>
<dbReference type="InterPro" id="IPR025587">
    <property type="entry name" value="DUF4351"/>
</dbReference>
<dbReference type="Pfam" id="PF14261">
    <property type="entry name" value="DUF4351"/>
    <property type="match status" value="1"/>
</dbReference>
<gene>
    <name evidence="2" type="ORF">G3480_23280</name>
</gene>
<protein>
    <submittedName>
        <fullName evidence="2">DUF4351 domain-containing protein</fullName>
    </submittedName>
</protein>
<comment type="caution">
    <text evidence="2">The sequence shown here is derived from an EMBL/GenBank/DDBJ whole genome shotgun (WGS) entry which is preliminary data.</text>
</comment>
<dbReference type="EMBL" id="JAAIJR010000166">
    <property type="protein sequence ID" value="NEX23184.1"/>
    <property type="molecule type" value="Genomic_DNA"/>
</dbReference>
<dbReference type="PANTHER" id="PTHR35586">
    <property type="entry name" value="SLL1691 PROTEIN"/>
    <property type="match status" value="1"/>
</dbReference>
<reference evidence="2 3" key="2">
    <citation type="submission" date="2020-02" db="EMBL/GenBank/DDBJ databases">
        <title>Genome sequences of Thiorhodococcus mannitoliphagus and Thiorhodococcus minor, purple sulfur photosynthetic bacteria in the gammaproteobacterial family, Chromatiaceae.</title>
        <authorList>
            <person name="Aviles F.A."/>
            <person name="Meyer T.E."/>
            <person name="Kyndt J.A."/>
        </authorList>
    </citation>
    <scope>NUCLEOTIDE SEQUENCE [LARGE SCALE GENOMIC DNA]</scope>
    <source>
        <strain evidence="2 3">DSM 18266</strain>
    </source>
</reference>
<evidence type="ECO:0000259" key="1">
    <source>
        <dbReference type="Pfam" id="PF14261"/>
    </source>
</evidence>
<proteinExistence type="predicted"/>
<accession>A0A6P1E581</accession>
<feature type="domain" description="DUF4351" evidence="1">
    <location>
        <begin position="22"/>
        <end position="79"/>
    </location>
</feature>
<evidence type="ECO:0000313" key="2">
    <source>
        <dbReference type="EMBL" id="NEX23184.1"/>
    </source>
</evidence>